<evidence type="ECO:0000313" key="2">
    <source>
        <dbReference type="EMBL" id="MBC9786158.1"/>
    </source>
</evidence>
<dbReference type="InterPro" id="IPR029016">
    <property type="entry name" value="GAF-like_dom_sf"/>
</dbReference>
<dbReference type="PROSITE" id="PS51832">
    <property type="entry name" value="HD_GYP"/>
    <property type="match status" value="1"/>
</dbReference>
<evidence type="ECO:0000313" key="3">
    <source>
        <dbReference type="Proteomes" id="UP000617402"/>
    </source>
</evidence>
<sequence length="514" mass="57863">MDGEHTVRKEISGSLAEIGTLLDIGIALSAEKEHDRVLEMIVTEARRVTGADAGTLYLCEESQLTFKIVQNETLKVFLGGQGEPVVNFPPVPMRLENVSAYAAMNAECVNISDVYEAKEFDFSGPKRYDNMTGYRTKSMLVVPLKNHESEVIAVLQLINATDEKGEIIPFAPELEKVVSCLASQAAISLTNRGLLDSIRQLFHSFVEVMATAIDAQTPYNAHHTRRVALLAEELGNAINKTDRGILAEVSFNEERLEQLVMSAWLHDIGKIATPLSVMNKATRLGDLRELVLLRMDYIAALLKQEYLEKKMVSIDRGDANDDDIEAWWRETWGVWESSQQLILYADNPSNRITDEMIAELRKIQRIEYIDREGKRQPWLTAAEVEALCVIKGTLTNSERIQMEEHVQVTKRMLEKLPFPRKLEDVPIWASMHHEHLDGKGYPLGLAGNSIPVEARILALVDVFDALTASDRPYKKAMSVDEALRILGFMVKDGKLDGALLQIFQEQKVWEKVHP</sequence>
<dbReference type="Pfam" id="PF01966">
    <property type="entry name" value="HD"/>
    <property type="match status" value="1"/>
</dbReference>
<gene>
    <name evidence="2" type="ORF">H1S01_16965</name>
</gene>
<feature type="domain" description="HD-GYP" evidence="1">
    <location>
        <begin position="316"/>
        <end position="514"/>
    </location>
</feature>
<dbReference type="CDD" id="cd00077">
    <property type="entry name" value="HDc"/>
    <property type="match status" value="1"/>
</dbReference>
<evidence type="ECO:0000259" key="1">
    <source>
        <dbReference type="PROSITE" id="PS51832"/>
    </source>
</evidence>
<dbReference type="SMART" id="SM00065">
    <property type="entry name" value="GAF"/>
    <property type="match status" value="1"/>
</dbReference>
<dbReference type="PANTHER" id="PTHR43155">
    <property type="entry name" value="CYCLIC DI-GMP PHOSPHODIESTERASE PA4108-RELATED"/>
    <property type="match status" value="1"/>
</dbReference>
<proteinExistence type="predicted"/>
<dbReference type="Gene3D" id="3.30.450.40">
    <property type="match status" value="1"/>
</dbReference>
<dbReference type="Pfam" id="PF01590">
    <property type="entry name" value="GAF"/>
    <property type="match status" value="1"/>
</dbReference>
<organism evidence="2 3">
    <name type="scientific">Heliobacterium chlorum</name>
    <dbReference type="NCBI Taxonomy" id="2698"/>
    <lineage>
        <taxon>Bacteria</taxon>
        <taxon>Bacillati</taxon>
        <taxon>Bacillota</taxon>
        <taxon>Clostridia</taxon>
        <taxon>Eubacteriales</taxon>
        <taxon>Heliobacteriaceae</taxon>
        <taxon>Heliobacterium</taxon>
    </lineage>
</organism>
<comment type="caution">
    <text evidence="2">The sequence shown here is derived from an EMBL/GenBank/DDBJ whole genome shotgun (WGS) entry which is preliminary data.</text>
</comment>
<dbReference type="EMBL" id="JACVHF010000027">
    <property type="protein sequence ID" value="MBC9786158.1"/>
    <property type="molecule type" value="Genomic_DNA"/>
</dbReference>
<dbReference type="InterPro" id="IPR037522">
    <property type="entry name" value="HD_GYP_dom"/>
</dbReference>
<reference evidence="2 3" key="1">
    <citation type="submission" date="2020-07" db="EMBL/GenBank/DDBJ databases">
        <title>Draft whole-genome sequence of Heliobacterium chlorum DSM 3682, type strain.</title>
        <authorList>
            <person name="Kyndt J.A."/>
            <person name="Meyer T.E."/>
            <person name="Imhoff J.F."/>
        </authorList>
    </citation>
    <scope>NUCLEOTIDE SEQUENCE [LARGE SCALE GENOMIC DNA]</scope>
    <source>
        <strain evidence="2 3">DSM 3682</strain>
    </source>
</reference>
<dbReference type="Pfam" id="PF13487">
    <property type="entry name" value="HD_5"/>
    <property type="match status" value="1"/>
</dbReference>
<dbReference type="SMART" id="SM00471">
    <property type="entry name" value="HDc"/>
    <property type="match status" value="1"/>
</dbReference>
<dbReference type="Proteomes" id="UP000617402">
    <property type="component" value="Unassembled WGS sequence"/>
</dbReference>
<dbReference type="InterPro" id="IPR003607">
    <property type="entry name" value="HD/PDEase_dom"/>
</dbReference>
<protein>
    <submittedName>
        <fullName evidence="2">HD domain-containing protein</fullName>
    </submittedName>
</protein>
<dbReference type="InterPro" id="IPR003018">
    <property type="entry name" value="GAF"/>
</dbReference>
<dbReference type="PANTHER" id="PTHR43155:SF2">
    <property type="entry name" value="CYCLIC DI-GMP PHOSPHODIESTERASE PA4108"/>
    <property type="match status" value="1"/>
</dbReference>
<dbReference type="InterPro" id="IPR006674">
    <property type="entry name" value="HD_domain"/>
</dbReference>
<dbReference type="SUPFAM" id="SSF109604">
    <property type="entry name" value="HD-domain/PDEase-like"/>
    <property type="match status" value="1"/>
</dbReference>
<dbReference type="Gene3D" id="1.10.3210.10">
    <property type="entry name" value="Hypothetical protein af1432"/>
    <property type="match status" value="2"/>
</dbReference>
<name>A0ABR7T800_HELCL</name>
<keyword evidence="3" id="KW-1185">Reference proteome</keyword>
<dbReference type="SUPFAM" id="SSF55781">
    <property type="entry name" value="GAF domain-like"/>
    <property type="match status" value="1"/>
</dbReference>
<accession>A0ABR7T800</accession>